<gene>
    <name evidence="9" type="ORF">CU635_09485</name>
    <name evidence="10" type="ORF">CVD25_11680</name>
</gene>
<dbReference type="AlphaFoldDB" id="A0A2N5GMP7"/>
<keyword evidence="4 7" id="KW-0812">Transmembrane</keyword>
<evidence type="ECO:0000256" key="1">
    <source>
        <dbReference type="ARBA" id="ARBA00004651"/>
    </source>
</evidence>
<dbReference type="Proteomes" id="UP000234951">
    <property type="component" value="Unassembled WGS sequence"/>
</dbReference>
<feature type="transmembrane region" description="Helical" evidence="7">
    <location>
        <begin position="276"/>
        <end position="295"/>
    </location>
</feature>
<evidence type="ECO:0000256" key="4">
    <source>
        <dbReference type="ARBA" id="ARBA00022692"/>
    </source>
</evidence>
<keyword evidence="12" id="KW-1185">Reference proteome</keyword>
<keyword evidence="6 7" id="KW-0472">Membrane</keyword>
<dbReference type="RefSeq" id="WP_101577127.1">
    <property type="nucleotide sequence ID" value="NZ_PGVA01000022.1"/>
</dbReference>
<reference evidence="9 11" key="1">
    <citation type="submission" date="2017-11" db="EMBL/GenBank/DDBJ databases">
        <title>Comparitive Functional Genomics of Dry Heat Resistant strains isolated from the Viking Spacecraft.</title>
        <authorList>
            <person name="Seuylemezian A."/>
            <person name="Cooper K."/>
            <person name="Vaishampayan P."/>
        </authorList>
    </citation>
    <scope>NUCLEOTIDE SEQUENCE [LARGE SCALE GENOMIC DNA]</scope>
    <source>
        <strain evidence="9 11">M4.6</strain>
    </source>
</reference>
<dbReference type="SUPFAM" id="SSF103481">
    <property type="entry name" value="Multidrug resistance efflux transporter EmrE"/>
    <property type="match status" value="2"/>
</dbReference>
<feature type="transmembrane region" description="Helical" evidence="7">
    <location>
        <begin position="125"/>
        <end position="143"/>
    </location>
</feature>
<dbReference type="EMBL" id="PGVA01000022">
    <property type="protein sequence ID" value="PLR83275.1"/>
    <property type="molecule type" value="Genomic_DNA"/>
</dbReference>
<feature type="transmembrane region" description="Helical" evidence="7">
    <location>
        <begin position="72"/>
        <end position="92"/>
    </location>
</feature>
<comment type="subcellular location">
    <subcellularLocation>
        <location evidence="1">Cell membrane</location>
        <topology evidence="1">Multi-pass membrane protein</topology>
    </subcellularLocation>
</comment>
<sequence>MINKFVNSPHILLVFSALFWGGNAVAGKYLAASIPPVTISFIRLAISGFIIFPLFFVILRKEWKTARTHLKQLTLLALTGIIGFNLLSYWALNFTSAINGSLLNSTSPLFIFLLSYVLTKERIKIKYILSVLLSIGGVIFIITQGSLDRLISFRFNLGDLIMILAVIMWAIYSLLLKKISLEISPFGVFGYSLGIGFMLMIPIVFVELSIIPLGYISSPEWAALLYLGIFPSVCSFLLWNRAVVLIGAAKASVFLNLIPVFGSVAAFFMLGEVITVAHVVGGSLVFAGIYFSSYTKKSSSILQEKEG</sequence>
<evidence type="ECO:0000313" key="11">
    <source>
        <dbReference type="Proteomes" id="UP000234951"/>
    </source>
</evidence>
<proteinExistence type="inferred from homology"/>
<feature type="transmembrane region" description="Helical" evidence="7">
    <location>
        <begin position="40"/>
        <end position="60"/>
    </location>
</feature>
<evidence type="ECO:0000256" key="2">
    <source>
        <dbReference type="ARBA" id="ARBA00007362"/>
    </source>
</evidence>
<evidence type="ECO:0000256" key="3">
    <source>
        <dbReference type="ARBA" id="ARBA00022475"/>
    </source>
</evidence>
<evidence type="ECO:0000259" key="8">
    <source>
        <dbReference type="Pfam" id="PF00892"/>
    </source>
</evidence>
<dbReference type="EMBL" id="PGVD01000030">
    <property type="protein sequence ID" value="PLR96678.1"/>
    <property type="molecule type" value="Genomic_DNA"/>
</dbReference>
<dbReference type="GO" id="GO:0005886">
    <property type="term" value="C:plasma membrane"/>
    <property type="evidence" value="ECO:0007669"/>
    <property type="project" value="UniProtKB-SubCell"/>
</dbReference>
<reference evidence="10 12" key="2">
    <citation type="submission" date="2017-12" db="EMBL/GenBank/DDBJ databases">
        <title>Comparative Functional Genomics of Dry Heat Resistant strains isolated from the Viking Spacecraft.</title>
        <authorList>
            <person name="Seuylemezian A."/>
            <person name="Cooper K."/>
            <person name="Vaishampayan P."/>
        </authorList>
    </citation>
    <scope>NUCLEOTIDE SEQUENCE [LARGE SCALE GENOMIC DNA]</scope>
    <source>
        <strain evidence="10 12">ATCC 29669</strain>
    </source>
</reference>
<feature type="transmembrane region" description="Helical" evidence="7">
    <location>
        <begin position="221"/>
        <end position="239"/>
    </location>
</feature>
<evidence type="ECO:0000313" key="9">
    <source>
        <dbReference type="EMBL" id="PLR83275.1"/>
    </source>
</evidence>
<dbReference type="InterPro" id="IPR050638">
    <property type="entry name" value="AA-Vitamin_Transporters"/>
</dbReference>
<feature type="transmembrane region" description="Helical" evidence="7">
    <location>
        <begin position="98"/>
        <end position="118"/>
    </location>
</feature>
<feature type="transmembrane region" description="Helical" evidence="7">
    <location>
        <begin position="188"/>
        <end position="215"/>
    </location>
</feature>
<dbReference type="OrthoDB" id="9805239at2"/>
<evidence type="ECO:0000256" key="5">
    <source>
        <dbReference type="ARBA" id="ARBA00022989"/>
    </source>
</evidence>
<evidence type="ECO:0000313" key="10">
    <source>
        <dbReference type="EMBL" id="PLR96678.1"/>
    </source>
</evidence>
<dbReference type="InterPro" id="IPR037185">
    <property type="entry name" value="EmrE-like"/>
</dbReference>
<dbReference type="Proteomes" id="UP000235114">
    <property type="component" value="Unassembled WGS sequence"/>
</dbReference>
<dbReference type="InterPro" id="IPR000620">
    <property type="entry name" value="EamA_dom"/>
</dbReference>
<evidence type="ECO:0000313" key="12">
    <source>
        <dbReference type="Proteomes" id="UP000235114"/>
    </source>
</evidence>
<dbReference type="Pfam" id="PF00892">
    <property type="entry name" value="EamA"/>
    <property type="match status" value="2"/>
</dbReference>
<protein>
    <recommendedName>
        <fullName evidence="8">EamA domain-containing protein</fullName>
    </recommendedName>
</protein>
<keyword evidence="3" id="KW-1003">Cell membrane</keyword>
<accession>A0A2N5GMP7</accession>
<feature type="transmembrane region" description="Helical" evidence="7">
    <location>
        <begin position="155"/>
        <end position="176"/>
    </location>
</feature>
<dbReference type="PANTHER" id="PTHR32322:SF18">
    <property type="entry name" value="S-ADENOSYLMETHIONINE_S-ADENOSYLHOMOCYSTEINE TRANSPORTER"/>
    <property type="match status" value="1"/>
</dbReference>
<comment type="similarity">
    <text evidence="2">Belongs to the EamA transporter family.</text>
</comment>
<name>A0A2N5GMP7_9BACI</name>
<organism evidence="9 11">
    <name type="scientific">Bacillus canaveralius</name>
    <dbReference type="NCBI Taxonomy" id="1403243"/>
    <lineage>
        <taxon>Bacteria</taxon>
        <taxon>Bacillati</taxon>
        <taxon>Bacillota</taxon>
        <taxon>Bacilli</taxon>
        <taxon>Bacillales</taxon>
        <taxon>Bacillaceae</taxon>
        <taxon>Bacillus</taxon>
    </lineage>
</organism>
<dbReference type="PANTHER" id="PTHR32322">
    <property type="entry name" value="INNER MEMBRANE TRANSPORTER"/>
    <property type="match status" value="1"/>
</dbReference>
<evidence type="ECO:0000256" key="7">
    <source>
        <dbReference type="SAM" id="Phobius"/>
    </source>
</evidence>
<feature type="transmembrane region" description="Helical" evidence="7">
    <location>
        <begin position="251"/>
        <end position="270"/>
    </location>
</feature>
<evidence type="ECO:0000256" key="6">
    <source>
        <dbReference type="ARBA" id="ARBA00023136"/>
    </source>
</evidence>
<comment type="caution">
    <text evidence="9">The sequence shown here is derived from an EMBL/GenBank/DDBJ whole genome shotgun (WGS) entry which is preliminary data.</text>
</comment>
<feature type="domain" description="EamA" evidence="8">
    <location>
        <begin position="157"/>
        <end position="293"/>
    </location>
</feature>
<feature type="domain" description="EamA" evidence="8">
    <location>
        <begin position="10"/>
        <end position="142"/>
    </location>
</feature>
<keyword evidence="5 7" id="KW-1133">Transmembrane helix</keyword>